<evidence type="ECO:0000259" key="4">
    <source>
        <dbReference type="PROSITE" id="PS51820"/>
    </source>
</evidence>
<dbReference type="Pfam" id="PF14310">
    <property type="entry name" value="Fn3-like"/>
    <property type="match status" value="1"/>
</dbReference>
<dbReference type="InterPro" id="IPR037524">
    <property type="entry name" value="PA14/GLEYA"/>
</dbReference>
<dbReference type="Pfam" id="PF01915">
    <property type="entry name" value="Glyco_hydro_3_C"/>
    <property type="match status" value="1"/>
</dbReference>
<dbReference type="InterPro" id="IPR013783">
    <property type="entry name" value="Ig-like_fold"/>
</dbReference>
<keyword evidence="3" id="KW-0732">Signal</keyword>
<reference evidence="5 6" key="1">
    <citation type="submission" date="2018-08" db="EMBL/GenBank/DDBJ databases">
        <title>A genome reference for cultivated species of the human gut microbiota.</title>
        <authorList>
            <person name="Zou Y."/>
            <person name="Xue W."/>
            <person name="Luo G."/>
        </authorList>
    </citation>
    <scope>NUCLEOTIDE SEQUENCE [LARGE SCALE GENOMIC DNA]</scope>
    <source>
        <strain evidence="5 6">AM27-17</strain>
    </source>
</reference>
<dbReference type="InterPro" id="IPR002772">
    <property type="entry name" value="Glyco_hydro_3_C"/>
</dbReference>
<dbReference type="InterPro" id="IPR001764">
    <property type="entry name" value="Glyco_hydro_3_N"/>
</dbReference>
<evidence type="ECO:0000256" key="1">
    <source>
        <dbReference type="ARBA" id="ARBA00005336"/>
    </source>
</evidence>
<dbReference type="PRINTS" id="PR00133">
    <property type="entry name" value="GLHYDRLASE3"/>
</dbReference>
<dbReference type="SUPFAM" id="SSF52279">
    <property type="entry name" value="Beta-D-glucan exohydrolase, C-terminal domain"/>
    <property type="match status" value="1"/>
</dbReference>
<dbReference type="GO" id="GO:0005975">
    <property type="term" value="P:carbohydrate metabolic process"/>
    <property type="evidence" value="ECO:0007669"/>
    <property type="project" value="InterPro"/>
</dbReference>
<keyword evidence="2" id="KW-0378">Hydrolase</keyword>
<evidence type="ECO:0000313" key="5">
    <source>
        <dbReference type="EMBL" id="RHE92932.1"/>
    </source>
</evidence>
<dbReference type="InterPro" id="IPR026891">
    <property type="entry name" value="Fn3-like"/>
</dbReference>
<dbReference type="Gene3D" id="2.60.120.260">
    <property type="entry name" value="Galactose-binding domain-like"/>
    <property type="match status" value="1"/>
</dbReference>
<sequence>MKKIFLTVCLVVNCLFTSAQQWLTPEVESKANELLSKMTVDEKLSYIVGTDWMYTKNIDRLGINCMKMTDGPQGLGTHGKSTAYPATVSLAATFNEDLAYNYGEALGRDCKARGINILLGPAVNIYRAAMCGRNFEYMGEDPYLAGRIAAGYIKGVQAQGVMATIKHFIANNSDYDRDHISNDMDERTMHEIYLPAFKTAVQDAEVACLMTSYNLVNGIYTTESPELLRSILRDQWGFKGLVMSDWGSSHFGIPAVKGGMDLEMPGGAVRDTNLKYYLRTGDITMEMIDEKVLHILRVLVAFNCVDGTKADTSIPEDDPRSAALALKVAQEGVVLLKNARNILPLSTHMKKIVVTGNNAKGYVYGGGSGKVIPFHYVDMLGGITAEAQKHGIAVEYVDELDFLDEIIFTKDNEVGLLAEYYDNIDLKGNPVHTAVEKKVNYGWSDGTGIKGMPGQKFSVRWSGVVRPKISGNYDFSLGGDDGYRLYFNEELIVDDWKNGGFRTAKFTKQLQAGQEYKIRIEYYQDGGGAAVSFIWKQQNSNKNVFVDYLNKADVVIACIGHNSESEGEGRDRTFAPSEVDVKLLNSLENCRKPVVAVVNVGGNLEMQSWEPHVEGLLWAWYAGQEAGTAVADILFGNVNPSGKLPMTFEKKWEDNPAYNSYYDPDGDKHVKYSEGIFIGYRGYDKLNREVQYPFGYGLSYTTFKLSNLTVGTQQEDGSVEISYQLANTGKRAGAQVVQTYVGRVGGLIARPEKELKGFKKIFLNPGETVTVKQVLPKDAFTYYCTIEKDFIVDGGDYNVMLGFSSRDIKAQKTIEIK</sequence>
<dbReference type="GO" id="GO:0008422">
    <property type="term" value="F:beta-glucosidase activity"/>
    <property type="evidence" value="ECO:0007669"/>
    <property type="project" value="UniProtKB-ARBA"/>
</dbReference>
<feature type="signal peptide" evidence="3">
    <location>
        <begin position="1"/>
        <end position="21"/>
    </location>
</feature>
<dbReference type="PROSITE" id="PS51820">
    <property type="entry name" value="PA14"/>
    <property type="match status" value="1"/>
</dbReference>
<proteinExistence type="inferred from homology"/>
<dbReference type="InterPro" id="IPR011658">
    <property type="entry name" value="PA14_dom"/>
</dbReference>
<dbReference type="InterPro" id="IPR036881">
    <property type="entry name" value="Glyco_hydro_3_C_sf"/>
</dbReference>
<comment type="caution">
    <text evidence="5">The sequence shown here is derived from an EMBL/GenBank/DDBJ whole genome shotgun (WGS) entry which is preliminary data.</text>
</comment>
<dbReference type="InterPro" id="IPR017853">
    <property type="entry name" value="GH"/>
</dbReference>
<dbReference type="PANTHER" id="PTHR42715:SF10">
    <property type="entry name" value="BETA-GLUCOSIDASE"/>
    <property type="match status" value="1"/>
</dbReference>
<dbReference type="PANTHER" id="PTHR42715">
    <property type="entry name" value="BETA-GLUCOSIDASE"/>
    <property type="match status" value="1"/>
</dbReference>
<dbReference type="InterPro" id="IPR036962">
    <property type="entry name" value="Glyco_hydro_3_N_sf"/>
</dbReference>
<gene>
    <name evidence="5" type="ORF">DW712_07315</name>
</gene>
<dbReference type="SMART" id="SM00758">
    <property type="entry name" value="PA14"/>
    <property type="match status" value="1"/>
</dbReference>
<dbReference type="Proteomes" id="UP000285650">
    <property type="component" value="Unassembled WGS sequence"/>
</dbReference>
<dbReference type="Gene3D" id="3.40.50.1700">
    <property type="entry name" value="Glycoside hydrolase family 3 C-terminal domain"/>
    <property type="match status" value="1"/>
</dbReference>
<evidence type="ECO:0000256" key="2">
    <source>
        <dbReference type="ARBA" id="ARBA00022801"/>
    </source>
</evidence>
<dbReference type="EMBL" id="QSKV01000004">
    <property type="protein sequence ID" value="RHE92932.1"/>
    <property type="molecule type" value="Genomic_DNA"/>
</dbReference>
<feature type="chain" id="PRO_5019008281" evidence="3">
    <location>
        <begin position="22"/>
        <end position="817"/>
    </location>
</feature>
<dbReference type="Pfam" id="PF07691">
    <property type="entry name" value="PA14"/>
    <property type="match status" value="1"/>
</dbReference>
<dbReference type="SUPFAM" id="SSF56988">
    <property type="entry name" value="Anthrax protective antigen"/>
    <property type="match status" value="1"/>
</dbReference>
<dbReference type="Gene3D" id="3.20.20.300">
    <property type="entry name" value="Glycoside hydrolase, family 3, N-terminal domain"/>
    <property type="match status" value="1"/>
</dbReference>
<dbReference type="SMART" id="SM01217">
    <property type="entry name" value="Fn3_like"/>
    <property type="match status" value="1"/>
</dbReference>
<comment type="similarity">
    <text evidence="1">Belongs to the glycosyl hydrolase 3 family.</text>
</comment>
<evidence type="ECO:0000256" key="3">
    <source>
        <dbReference type="SAM" id="SignalP"/>
    </source>
</evidence>
<dbReference type="FunFam" id="2.60.40.10:FF:000495">
    <property type="entry name" value="Periplasmic beta-glucosidase"/>
    <property type="match status" value="1"/>
</dbReference>
<organism evidence="5 6">
    <name type="scientific">Bacteroides intestinalis</name>
    <dbReference type="NCBI Taxonomy" id="329854"/>
    <lineage>
        <taxon>Bacteria</taxon>
        <taxon>Pseudomonadati</taxon>
        <taxon>Bacteroidota</taxon>
        <taxon>Bacteroidia</taxon>
        <taxon>Bacteroidales</taxon>
        <taxon>Bacteroidaceae</taxon>
        <taxon>Bacteroides</taxon>
    </lineage>
</organism>
<feature type="domain" description="PA14" evidence="4">
    <location>
        <begin position="411"/>
        <end position="550"/>
    </location>
</feature>
<protein>
    <submittedName>
        <fullName evidence="5">Beta-glucosidase</fullName>
    </submittedName>
</protein>
<evidence type="ECO:0000313" key="6">
    <source>
        <dbReference type="Proteomes" id="UP000285650"/>
    </source>
</evidence>
<dbReference type="AlphaFoldDB" id="A0A414LDP0"/>
<accession>A0A414LDP0</accession>
<dbReference type="Gene3D" id="2.60.40.10">
    <property type="entry name" value="Immunoglobulins"/>
    <property type="match status" value="1"/>
</dbReference>
<dbReference type="InterPro" id="IPR050288">
    <property type="entry name" value="Cellulose_deg_GH3"/>
</dbReference>
<dbReference type="SUPFAM" id="SSF51445">
    <property type="entry name" value="(Trans)glycosidases"/>
    <property type="match status" value="1"/>
</dbReference>
<name>A0A414LDP0_9BACE</name>
<dbReference type="Pfam" id="PF00933">
    <property type="entry name" value="Glyco_hydro_3"/>
    <property type="match status" value="1"/>
</dbReference>
<dbReference type="RefSeq" id="WP_118221472.1">
    <property type="nucleotide sequence ID" value="NZ_JADNIJ010000002.1"/>
</dbReference>